<dbReference type="EMBL" id="JACEIK010011511">
    <property type="protein sequence ID" value="MCE3215740.1"/>
    <property type="molecule type" value="Genomic_DNA"/>
</dbReference>
<proteinExistence type="predicted"/>
<dbReference type="Pfam" id="PF03909">
    <property type="entry name" value="BSD"/>
    <property type="match status" value="1"/>
</dbReference>
<feature type="region of interest" description="Disordered" evidence="1">
    <location>
        <begin position="371"/>
        <end position="448"/>
    </location>
</feature>
<sequence>MSWFARSIANTLRLDDEDVVSSTNHDHSTDKPTTEKQQTDDDDSSPVSPSRGVKEDFSELTKTLTRQFWGVASFLAPPPQSEPDKPLLDPNSEPARDSDDEESDPAGIAGLRSDIAEIGGRFKSGISKFSKNIPVSEITKMASNLLQLGPEEEEEEEDKRFDSGGGAVGVTGEVVAFVRDIAMHPETWLDFPLLDDEDEEVDFDLSDAQQEHALAVERLAPRLAALRIELCPGYMSEARFWEIYFVLLHPRLDKQDAELLSTPQVVKARASLAQELHKRTKPIEEDWSKKGTFESTDRGGSQHEEMLAVPSTAFSADVVQDMSSVEVATSPTVAGSGTDVHPVINENQTVDKLVVEEGPITRRKDEKLQSASVTKLMESDEEDADDWLKEENTEITGTSKTSMSFEDDEDVSFSDLEEDDSDMPAKSKKVVYSSDKDSQDWVQLEELH</sequence>
<evidence type="ECO:0000313" key="4">
    <source>
        <dbReference type="Proteomes" id="UP000823775"/>
    </source>
</evidence>
<reference evidence="3 4" key="1">
    <citation type="journal article" date="2021" name="BMC Genomics">
        <title>Datura genome reveals duplications of psychoactive alkaloid biosynthetic genes and high mutation rate following tissue culture.</title>
        <authorList>
            <person name="Rajewski A."/>
            <person name="Carter-House D."/>
            <person name="Stajich J."/>
            <person name="Litt A."/>
        </authorList>
    </citation>
    <scope>NUCLEOTIDE SEQUENCE [LARGE SCALE GENOMIC DNA]</scope>
    <source>
        <strain evidence="3">AR-01</strain>
    </source>
</reference>
<feature type="domain" description="BSD" evidence="2">
    <location>
        <begin position="197"/>
        <end position="252"/>
    </location>
</feature>
<dbReference type="InterPro" id="IPR005607">
    <property type="entry name" value="BSD_dom"/>
</dbReference>
<feature type="compositionally biased region" description="Basic and acidic residues" evidence="1">
    <location>
        <begin position="434"/>
        <end position="448"/>
    </location>
</feature>
<feature type="region of interest" description="Disordered" evidence="1">
    <location>
        <begin position="73"/>
        <end position="107"/>
    </location>
</feature>
<name>A0ABS8WS73_DATST</name>
<feature type="region of interest" description="Disordered" evidence="1">
    <location>
        <begin position="14"/>
        <end position="59"/>
    </location>
</feature>
<gene>
    <name evidence="3" type="ORF">HAX54_003314</name>
</gene>
<accession>A0ABS8WS73</accession>
<dbReference type="InterPro" id="IPR035925">
    <property type="entry name" value="BSD_dom_sf"/>
</dbReference>
<evidence type="ECO:0000259" key="2">
    <source>
        <dbReference type="PROSITE" id="PS50858"/>
    </source>
</evidence>
<dbReference type="PROSITE" id="PS50858">
    <property type="entry name" value="BSD"/>
    <property type="match status" value="1"/>
</dbReference>
<comment type="caution">
    <text evidence="3">The sequence shown here is derived from an EMBL/GenBank/DDBJ whole genome shotgun (WGS) entry which is preliminary data.</text>
</comment>
<organism evidence="3 4">
    <name type="scientific">Datura stramonium</name>
    <name type="common">Jimsonweed</name>
    <name type="synonym">Common thornapple</name>
    <dbReference type="NCBI Taxonomy" id="4076"/>
    <lineage>
        <taxon>Eukaryota</taxon>
        <taxon>Viridiplantae</taxon>
        <taxon>Streptophyta</taxon>
        <taxon>Embryophyta</taxon>
        <taxon>Tracheophyta</taxon>
        <taxon>Spermatophyta</taxon>
        <taxon>Magnoliopsida</taxon>
        <taxon>eudicotyledons</taxon>
        <taxon>Gunneridae</taxon>
        <taxon>Pentapetalae</taxon>
        <taxon>asterids</taxon>
        <taxon>lamiids</taxon>
        <taxon>Solanales</taxon>
        <taxon>Solanaceae</taxon>
        <taxon>Solanoideae</taxon>
        <taxon>Datureae</taxon>
        <taxon>Datura</taxon>
    </lineage>
</organism>
<dbReference type="PANTHER" id="PTHR31923:SF4">
    <property type="entry name" value="BSD DOMAIN-CONTAINING PROTEIN"/>
    <property type="match status" value="1"/>
</dbReference>
<dbReference type="Proteomes" id="UP000823775">
    <property type="component" value="Unassembled WGS sequence"/>
</dbReference>
<feature type="compositionally biased region" description="Basic and acidic residues" evidence="1">
    <location>
        <begin position="24"/>
        <end position="39"/>
    </location>
</feature>
<dbReference type="PANTHER" id="PTHR31923">
    <property type="entry name" value="BSD DOMAIN-CONTAINING PROTEIN"/>
    <property type="match status" value="1"/>
</dbReference>
<keyword evidence="4" id="KW-1185">Reference proteome</keyword>
<feature type="compositionally biased region" description="Polar residues" evidence="1">
    <location>
        <begin position="394"/>
        <end position="403"/>
    </location>
</feature>
<dbReference type="SUPFAM" id="SSF140383">
    <property type="entry name" value="BSD domain-like"/>
    <property type="match status" value="1"/>
</dbReference>
<evidence type="ECO:0000313" key="3">
    <source>
        <dbReference type="EMBL" id="MCE3215740.1"/>
    </source>
</evidence>
<evidence type="ECO:0000256" key="1">
    <source>
        <dbReference type="SAM" id="MobiDB-lite"/>
    </source>
</evidence>
<dbReference type="Gene3D" id="1.10.3970.10">
    <property type="entry name" value="BSD domain"/>
    <property type="match status" value="1"/>
</dbReference>
<protein>
    <recommendedName>
        <fullName evidence="2">BSD domain-containing protein</fullName>
    </recommendedName>
</protein>
<dbReference type="SMART" id="SM00751">
    <property type="entry name" value="BSD"/>
    <property type="match status" value="1"/>
</dbReference>
<feature type="compositionally biased region" description="Acidic residues" evidence="1">
    <location>
        <begin position="405"/>
        <end position="422"/>
    </location>
</feature>